<dbReference type="AlphaFoldDB" id="A0A9X2BCQ6"/>
<reference evidence="2" key="1">
    <citation type="submission" date="2021-09" db="EMBL/GenBank/DDBJ databases">
        <title>Genome analysis of Fictibacillus sp. KIGAM418 isolated from marine sediment.</title>
        <authorList>
            <person name="Seo M.-J."/>
            <person name="Cho E.-S."/>
            <person name="Hwang C.Y."/>
        </authorList>
    </citation>
    <scope>NUCLEOTIDE SEQUENCE</scope>
    <source>
        <strain evidence="2">KIGAM418</strain>
    </source>
</reference>
<dbReference type="InterPro" id="IPR000182">
    <property type="entry name" value="GNAT_dom"/>
</dbReference>
<dbReference type="PROSITE" id="PS51186">
    <property type="entry name" value="GNAT"/>
    <property type="match status" value="1"/>
</dbReference>
<gene>
    <name evidence="2" type="ORF">LCY76_09330</name>
</gene>
<dbReference type="Pfam" id="PF13673">
    <property type="entry name" value="Acetyltransf_10"/>
    <property type="match status" value="1"/>
</dbReference>
<dbReference type="InterPro" id="IPR016181">
    <property type="entry name" value="Acyl_CoA_acyltransferase"/>
</dbReference>
<feature type="domain" description="N-acetyltransferase" evidence="1">
    <location>
        <begin position="1"/>
        <end position="144"/>
    </location>
</feature>
<proteinExistence type="predicted"/>
<dbReference type="PANTHER" id="PTHR13355">
    <property type="entry name" value="GLUCOSAMINE 6-PHOSPHATE N-ACETYLTRANSFERASE"/>
    <property type="match status" value="1"/>
</dbReference>
<dbReference type="SUPFAM" id="SSF55729">
    <property type="entry name" value="Acyl-CoA N-acyltransferases (Nat)"/>
    <property type="match status" value="1"/>
</dbReference>
<dbReference type="EMBL" id="JAIWJX010000002">
    <property type="protein sequence ID" value="MCK6256796.1"/>
    <property type="molecule type" value="Genomic_DNA"/>
</dbReference>
<dbReference type="Gene3D" id="3.40.630.30">
    <property type="match status" value="1"/>
</dbReference>
<comment type="caution">
    <text evidence="2">The sequence shown here is derived from an EMBL/GenBank/DDBJ whole genome shotgun (WGS) entry which is preliminary data.</text>
</comment>
<dbReference type="CDD" id="cd04301">
    <property type="entry name" value="NAT_SF"/>
    <property type="match status" value="1"/>
</dbReference>
<dbReference type="PANTHER" id="PTHR13355:SF11">
    <property type="entry name" value="GLUCOSAMINE 6-PHOSPHATE N-ACETYLTRANSFERASE"/>
    <property type="match status" value="1"/>
</dbReference>
<protein>
    <submittedName>
        <fullName evidence="2">GNAT family N-acetyltransferase</fullName>
    </submittedName>
</protein>
<name>A0A9X2BCQ6_9BACL</name>
<evidence type="ECO:0000313" key="3">
    <source>
        <dbReference type="Proteomes" id="UP001139011"/>
    </source>
</evidence>
<organism evidence="2 3">
    <name type="scientific">Fictibacillus marinisediminis</name>
    <dbReference type="NCBI Taxonomy" id="2878389"/>
    <lineage>
        <taxon>Bacteria</taxon>
        <taxon>Bacillati</taxon>
        <taxon>Bacillota</taxon>
        <taxon>Bacilli</taxon>
        <taxon>Bacillales</taxon>
        <taxon>Fictibacillaceae</taxon>
        <taxon>Fictibacillus</taxon>
    </lineage>
</organism>
<dbReference type="Proteomes" id="UP001139011">
    <property type="component" value="Unassembled WGS sequence"/>
</dbReference>
<dbReference type="InterPro" id="IPR039143">
    <property type="entry name" value="GNPNAT1-like"/>
</dbReference>
<evidence type="ECO:0000313" key="2">
    <source>
        <dbReference type="EMBL" id="MCK6256796.1"/>
    </source>
</evidence>
<evidence type="ECO:0000259" key="1">
    <source>
        <dbReference type="PROSITE" id="PS51186"/>
    </source>
</evidence>
<keyword evidence="3" id="KW-1185">Reference proteome</keyword>
<accession>A0A9X2BCQ6</accession>
<dbReference type="GO" id="GO:0004343">
    <property type="term" value="F:glucosamine 6-phosphate N-acetyltransferase activity"/>
    <property type="evidence" value="ECO:0007669"/>
    <property type="project" value="TreeGrafter"/>
</dbReference>
<sequence>MEVKVLTTEDPSYKDALFVRKQVFVNEQNVSEQEEIDSFEDQSAHFVLYDDRREPIGAGRLRPIEGGGKIERVCILASRRKQGLGELLMKKMEQAAKQSGYPSLTLYAQVHAEDFYKKLGYATTSTEPFLDANIWHVAMNKALN</sequence>
<dbReference type="RefSeq" id="WP_248252410.1">
    <property type="nucleotide sequence ID" value="NZ_JAIWJX010000002.1"/>
</dbReference>